<dbReference type="SUPFAM" id="SSF56219">
    <property type="entry name" value="DNase I-like"/>
    <property type="match status" value="1"/>
</dbReference>
<evidence type="ECO:0000313" key="3">
    <source>
        <dbReference type="EMBL" id="KKA21413.1"/>
    </source>
</evidence>
<dbReference type="SMART" id="SM00128">
    <property type="entry name" value="IPPc"/>
    <property type="match status" value="1"/>
</dbReference>
<dbReference type="Pfam" id="PF22669">
    <property type="entry name" value="Exo_endo_phos2"/>
    <property type="match status" value="1"/>
</dbReference>
<dbReference type="InterPro" id="IPR036691">
    <property type="entry name" value="Endo/exonu/phosph_ase_sf"/>
</dbReference>
<organism evidence="3 4">
    <name type="scientific">Rasamsonia emersonii (strain ATCC 16479 / CBS 393.64 / IMI 116815)</name>
    <dbReference type="NCBI Taxonomy" id="1408163"/>
    <lineage>
        <taxon>Eukaryota</taxon>
        <taxon>Fungi</taxon>
        <taxon>Dikarya</taxon>
        <taxon>Ascomycota</taxon>
        <taxon>Pezizomycotina</taxon>
        <taxon>Eurotiomycetes</taxon>
        <taxon>Eurotiomycetidae</taxon>
        <taxon>Eurotiales</taxon>
        <taxon>Trichocomaceae</taxon>
        <taxon>Rasamsonia</taxon>
    </lineage>
</organism>
<dbReference type="PANTHER" id="PTHR11200">
    <property type="entry name" value="INOSITOL 5-PHOSPHATASE"/>
    <property type="match status" value="1"/>
</dbReference>
<dbReference type="GO" id="GO:0004439">
    <property type="term" value="F:phosphatidylinositol-4,5-bisphosphate 5-phosphatase activity"/>
    <property type="evidence" value="ECO:0007669"/>
    <property type="project" value="TreeGrafter"/>
</dbReference>
<gene>
    <name evidence="3" type="ORF">T310_4534</name>
</gene>
<name>A0A0F4YUV6_RASE3</name>
<feature type="region of interest" description="Disordered" evidence="1">
    <location>
        <begin position="190"/>
        <end position="209"/>
    </location>
</feature>
<dbReference type="OrthoDB" id="62798at2759"/>
<sequence length="453" mass="50175">MDRLNLYILTFNCARNLVPTDRFASHLFDVLPQSDACPQQSVAPPELLVLSLQEIAPIAYAFLGGSLLVPYFDAFRSAVDLAVAKRWSDDDVKYVNVATKNCGLTGIMVFARSDQAEKISWIETAEVGVGVQEMGNKGAVGVRLGYLESDRGDDTVDLTFVAAHLAPMEDAVDRRNEDWRGIVERLVFSKEGPNGGREGMDETEEQDESAALLQDPRRSQSGIFVPTSHLFFAGDLNYRTSDLGPTINDRARFPQLNADSDSPVHHSQLLKHDQLTREIQAQRTLHGLTEAPITFAPTYKYSLEARLAAAEGRQDELKEWKWAKNRWPSWCDRILYLDLPPWMQEGDQIQPHGYDALPLFPTSDHRAVALSVSVPLKPISPPATANPSDDIRLSPPFAIDRDWHSKRAAARTKELLVGGLAYLGLTREGNGLLLATTLGVAGGWLVLRSIFEG</sequence>
<accession>A0A0F4YUV6</accession>
<evidence type="ECO:0000313" key="4">
    <source>
        <dbReference type="Proteomes" id="UP000053958"/>
    </source>
</evidence>
<dbReference type="GO" id="GO:0046856">
    <property type="term" value="P:phosphatidylinositol dephosphorylation"/>
    <property type="evidence" value="ECO:0007669"/>
    <property type="project" value="InterPro"/>
</dbReference>
<comment type="caution">
    <text evidence="3">The sequence shown here is derived from an EMBL/GenBank/DDBJ whole genome shotgun (WGS) entry which is preliminary data.</text>
</comment>
<dbReference type="InterPro" id="IPR046985">
    <property type="entry name" value="IP5"/>
</dbReference>
<dbReference type="EC" id="3.1.3.56" evidence="3"/>
<dbReference type="Proteomes" id="UP000053958">
    <property type="component" value="Unassembled WGS sequence"/>
</dbReference>
<protein>
    <submittedName>
        <fullName evidence="3">Inositol-polyphosphate 5-phosphatase</fullName>
        <ecNumber evidence="3">3.1.3.56</ecNumber>
    </submittedName>
</protein>
<dbReference type="GO" id="GO:0004445">
    <property type="term" value="F:inositol-polyphosphate 5-phosphatase activity"/>
    <property type="evidence" value="ECO:0007669"/>
    <property type="project" value="UniProtKB-EC"/>
</dbReference>
<dbReference type="GeneID" id="25316882"/>
<dbReference type="PANTHER" id="PTHR11200:SF286">
    <property type="entry name" value="5-PHOSPHATASE, PUTATIVE (AFU_ORTHOLOGUE AFUA_5G07600)-RELATED"/>
    <property type="match status" value="1"/>
</dbReference>
<feature type="domain" description="Inositol polyphosphate-related phosphatase" evidence="2">
    <location>
        <begin position="2"/>
        <end position="380"/>
    </location>
</feature>
<proteinExistence type="predicted"/>
<keyword evidence="4" id="KW-1185">Reference proteome</keyword>
<dbReference type="Gene3D" id="3.60.10.10">
    <property type="entry name" value="Endonuclease/exonuclease/phosphatase"/>
    <property type="match status" value="1"/>
</dbReference>
<dbReference type="AlphaFoldDB" id="A0A0F4YUV6"/>
<reference evidence="3 4" key="1">
    <citation type="submission" date="2015-04" db="EMBL/GenBank/DDBJ databases">
        <authorList>
            <person name="Heijne W.H."/>
            <person name="Fedorova N.D."/>
            <person name="Nierman W.C."/>
            <person name="Vollebregt A.W."/>
            <person name="Zhao Z."/>
            <person name="Wu L."/>
            <person name="Kumar M."/>
            <person name="Stam H."/>
            <person name="van den Berg M.A."/>
            <person name="Pel H.J."/>
        </authorList>
    </citation>
    <scope>NUCLEOTIDE SEQUENCE [LARGE SCALE GENOMIC DNA]</scope>
    <source>
        <strain evidence="3 4">CBS 393.64</strain>
    </source>
</reference>
<keyword evidence="3" id="KW-0378">Hydrolase</keyword>
<dbReference type="InterPro" id="IPR000300">
    <property type="entry name" value="IPPc"/>
</dbReference>
<dbReference type="STRING" id="1408163.A0A0F4YUV6"/>
<dbReference type="EMBL" id="LASV01000185">
    <property type="protein sequence ID" value="KKA21413.1"/>
    <property type="molecule type" value="Genomic_DNA"/>
</dbReference>
<evidence type="ECO:0000256" key="1">
    <source>
        <dbReference type="SAM" id="MobiDB-lite"/>
    </source>
</evidence>
<dbReference type="RefSeq" id="XP_013328025.1">
    <property type="nucleotide sequence ID" value="XM_013472571.1"/>
</dbReference>
<evidence type="ECO:0000259" key="2">
    <source>
        <dbReference type="SMART" id="SM00128"/>
    </source>
</evidence>